<dbReference type="AlphaFoldDB" id="A0ABC8RPX9"/>
<gene>
    <name evidence="1" type="ORF">ILEXP_LOCUS12482</name>
</gene>
<keyword evidence="2" id="KW-1185">Reference proteome</keyword>
<organism evidence="1 2">
    <name type="scientific">Ilex paraguariensis</name>
    <name type="common">yerba mate</name>
    <dbReference type="NCBI Taxonomy" id="185542"/>
    <lineage>
        <taxon>Eukaryota</taxon>
        <taxon>Viridiplantae</taxon>
        <taxon>Streptophyta</taxon>
        <taxon>Embryophyta</taxon>
        <taxon>Tracheophyta</taxon>
        <taxon>Spermatophyta</taxon>
        <taxon>Magnoliopsida</taxon>
        <taxon>eudicotyledons</taxon>
        <taxon>Gunneridae</taxon>
        <taxon>Pentapetalae</taxon>
        <taxon>asterids</taxon>
        <taxon>campanulids</taxon>
        <taxon>Aquifoliales</taxon>
        <taxon>Aquifoliaceae</taxon>
        <taxon>Ilex</taxon>
    </lineage>
</organism>
<sequence length="83" mass="9565">MVMPLDFLIAENPIADNTGEMGLTMNIDLSSLLSIRLFLSIYEEIWEGNNKLYMGMAMALQIFGVCYNVSTPPFWHYHRMLCK</sequence>
<name>A0ABC8RPX9_9AQUA</name>
<proteinExistence type="predicted"/>
<evidence type="ECO:0000313" key="2">
    <source>
        <dbReference type="Proteomes" id="UP001642360"/>
    </source>
</evidence>
<comment type="caution">
    <text evidence="1">The sequence shown here is derived from an EMBL/GenBank/DDBJ whole genome shotgun (WGS) entry which is preliminary data.</text>
</comment>
<evidence type="ECO:0000313" key="1">
    <source>
        <dbReference type="EMBL" id="CAK9144718.1"/>
    </source>
</evidence>
<protein>
    <submittedName>
        <fullName evidence="1">Uncharacterized protein</fullName>
    </submittedName>
</protein>
<dbReference type="EMBL" id="CAUOFW020001415">
    <property type="protein sequence ID" value="CAK9144718.1"/>
    <property type="molecule type" value="Genomic_DNA"/>
</dbReference>
<dbReference type="Proteomes" id="UP001642360">
    <property type="component" value="Unassembled WGS sequence"/>
</dbReference>
<accession>A0ABC8RPX9</accession>
<reference evidence="1 2" key="1">
    <citation type="submission" date="2024-02" db="EMBL/GenBank/DDBJ databases">
        <authorList>
            <person name="Vignale AGUSTIN F."/>
            <person name="Sosa J E."/>
            <person name="Modenutti C."/>
        </authorList>
    </citation>
    <scope>NUCLEOTIDE SEQUENCE [LARGE SCALE GENOMIC DNA]</scope>
</reference>